<reference evidence="1" key="2">
    <citation type="journal article" date="2022" name="New Phytol.">
        <title>Evolutionary transition to the ectomycorrhizal habit in the genomes of a hyperdiverse lineage of mushroom-forming fungi.</title>
        <authorList>
            <person name="Looney B."/>
            <person name="Miyauchi S."/>
            <person name="Morin E."/>
            <person name="Drula E."/>
            <person name="Courty P.E."/>
            <person name="Kohler A."/>
            <person name="Kuo A."/>
            <person name="LaButti K."/>
            <person name="Pangilinan J."/>
            <person name="Lipzen A."/>
            <person name="Riley R."/>
            <person name="Andreopoulos W."/>
            <person name="He G."/>
            <person name="Johnson J."/>
            <person name="Nolan M."/>
            <person name="Tritt A."/>
            <person name="Barry K.W."/>
            <person name="Grigoriev I.V."/>
            <person name="Nagy L.G."/>
            <person name="Hibbett D."/>
            <person name="Henrissat B."/>
            <person name="Matheny P.B."/>
            <person name="Labbe J."/>
            <person name="Martin F.M."/>
        </authorList>
    </citation>
    <scope>NUCLEOTIDE SEQUENCE</scope>
    <source>
        <strain evidence="1">FP105234-sp</strain>
    </source>
</reference>
<comment type="caution">
    <text evidence="1">The sequence shown here is derived from an EMBL/GenBank/DDBJ whole genome shotgun (WGS) entry which is preliminary data.</text>
</comment>
<name>A0ACB8R1N7_9AGAM</name>
<evidence type="ECO:0000313" key="2">
    <source>
        <dbReference type="Proteomes" id="UP000814033"/>
    </source>
</evidence>
<dbReference type="EMBL" id="MU276805">
    <property type="protein sequence ID" value="KAI0037650.1"/>
    <property type="molecule type" value="Genomic_DNA"/>
</dbReference>
<reference evidence="1" key="1">
    <citation type="submission" date="2021-02" db="EMBL/GenBank/DDBJ databases">
        <authorList>
            <consortium name="DOE Joint Genome Institute"/>
            <person name="Ahrendt S."/>
            <person name="Looney B.P."/>
            <person name="Miyauchi S."/>
            <person name="Morin E."/>
            <person name="Drula E."/>
            <person name="Courty P.E."/>
            <person name="Chicoki N."/>
            <person name="Fauchery L."/>
            <person name="Kohler A."/>
            <person name="Kuo A."/>
            <person name="Labutti K."/>
            <person name="Pangilinan J."/>
            <person name="Lipzen A."/>
            <person name="Riley R."/>
            <person name="Andreopoulos W."/>
            <person name="He G."/>
            <person name="Johnson J."/>
            <person name="Barry K.W."/>
            <person name="Grigoriev I.V."/>
            <person name="Nagy L."/>
            <person name="Hibbett D."/>
            <person name="Henrissat B."/>
            <person name="Matheny P.B."/>
            <person name="Labbe J."/>
            <person name="Martin F."/>
        </authorList>
    </citation>
    <scope>NUCLEOTIDE SEQUENCE</scope>
    <source>
        <strain evidence="1">FP105234-sp</strain>
    </source>
</reference>
<gene>
    <name evidence="1" type="ORF">FA95DRAFT_1416907</name>
</gene>
<organism evidence="1 2">
    <name type="scientific">Auriscalpium vulgare</name>
    <dbReference type="NCBI Taxonomy" id="40419"/>
    <lineage>
        <taxon>Eukaryota</taxon>
        <taxon>Fungi</taxon>
        <taxon>Dikarya</taxon>
        <taxon>Basidiomycota</taxon>
        <taxon>Agaricomycotina</taxon>
        <taxon>Agaricomycetes</taxon>
        <taxon>Russulales</taxon>
        <taxon>Auriscalpiaceae</taxon>
        <taxon>Auriscalpium</taxon>
    </lineage>
</organism>
<feature type="non-terminal residue" evidence="1">
    <location>
        <position position="1"/>
    </location>
</feature>
<protein>
    <submittedName>
        <fullName evidence="1">Uncharacterized protein</fullName>
    </submittedName>
</protein>
<dbReference type="Proteomes" id="UP000814033">
    <property type="component" value="Unassembled WGS sequence"/>
</dbReference>
<evidence type="ECO:0000313" key="1">
    <source>
        <dbReference type="EMBL" id="KAI0037650.1"/>
    </source>
</evidence>
<accession>A0ACB8R1N7</accession>
<keyword evidence="2" id="KW-1185">Reference proteome</keyword>
<sequence>TLEWTRLAHQYKHKSATHAYRKALLLLEECSTIFPTPELQHNFFQTVQGISELATNAVSWAIESGDLQEAVEVWEQGRGILWSKMRAYRYPIEQLKIHNAVLAEQFESVTQQLDQLTTTHNAGSQYLSSHVEKQLTRKRQLNERWHDLVREIQGVPGLETFLTVPSFSNIRKVASEGPVILINVSHHRSDALVLYNVQSELINVPLPDTSKGTVFEIVGWLAKGLKLGQISNSPAESSTLARDDTSMNETIHKVLSHLWKYVVCHIFQKLDELGLAKNSRLWWCLSGKLCTLPIHAAQPFFGPQQKLSQRYIHSYTSTLSSLIRAREDVDKKERRTTPKILAIATSSLPKVYEEIGFIENIGCDVQKLIGSEVTHDTMLDGLSKSPWIHFASHGHLDAEQPFKSSFELHENARLTILDLLKANLPNAELAVLSACHTAAVDQENTPDEGISLAAGMQFCGFRGVVGTLWAMDDNAGPILAKEFYKKLIHPENPNKTVDFKDAAKVLKAVTKEMRRNEELNALHCWVPLVHIGA</sequence>
<proteinExistence type="predicted"/>